<keyword evidence="1" id="KW-0472">Membrane</keyword>
<dbReference type="Proteomes" id="UP001626537">
    <property type="component" value="Chromosome"/>
</dbReference>
<dbReference type="InterPro" id="IPR042461">
    <property type="entry name" value="LapD_MoxY_peri_C"/>
</dbReference>
<feature type="domain" description="HAMP" evidence="3">
    <location>
        <begin position="170"/>
        <end position="221"/>
    </location>
</feature>
<dbReference type="Gene3D" id="3.30.70.270">
    <property type="match status" value="1"/>
</dbReference>
<dbReference type="CDD" id="cd01948">
    <property type="entry name" value="EAL"/>
    <property type="match status" value="1"/>
</dbReference>
<dbReference type="InterPro" id="IPR001633">
    <property type="entry name" value="EAL_dom"/>
</dbReference>
<dbReference type="EMBL" id="CP136864">
    <property type="protein sequence ID" value="WOJ95022.1"/>
    <property type="molecule type" value="Genomic_DNA"/>
</dbReference>
<dbReference type="SMART" id="SM00052">
    <property type="entry name" value="EAL"/>
    <property type="match status" value="1"/>
</dbReference>
<organism evidence="5 6">
    <name type="scientific">Congregibacter variabilis</name>
    <dbReference type="NCBI Taxonomy" id="3081200"/>
    <lineage>
        <taxon>Bacteria</taxon>
        <taxon>Pseudomonadati</taxon>
        <taxon>Pseudomonadota</taxon>
        <taxon>Gammaproteobacteria</taxon>
        <taxon>Cellvibrionales</taxon>
        <taxon>Halieaceae</taxon>
        <taxon>Congregibacter</taxon>
    </lineage>
</organism>
<accession>A0ABZ0I689</accession>
<keyword evidence="6" id="KW-1185">Reference proteome</keyword>
<dbReference type="PANTHER" id="PTHR33121">
    <property type="entry name" value="CYCLIC DI-GMP PHOSPHODIESTERASE PDEF"/>
    <property type="match status" value="1"/>
</dbReference>
<dbReference type="InterPro" id="IPR043128">
    <property type="entry name" value="Rev_trsase/Diguanyl_cyclase"/>
</dbReference>
<evidence type="ECO:0000256" key="1">
    <source>
        <dbReference type="SAM" id="Phobius"/>
    </source>
</evidence>
<evidence type="ECO:0000259" key="4">
    <source>
        <dbReference type="PROSITE" id="PS50887"/>
    </source>
</evidence>
<feature type="transmembrane region" description="Helical" evidence="1">
    <location>
        <begin position="6"/>
        <end position="28"/>
    </location>
</feature>
<dbReference type="PANTHER" id="PTHR33121:SF79">
    <property type="entry name" value="CYCLIC DI-GMP PHOSPHODIESTERASE PDED-RELATED"/>
    <property type="match status" value="1"/>
</dbReference>
<dbReference type="PROSITE" id="PS50887">
    <property type="entry name" value="GGDEF"/>
    <property type="match status" value="1"/>
</dbReference>
<dbReference type="SUPFAM" id="SSF141868">
    <property type="entry name" value="EAL domain-like"/>
    <property type="match status" value="1"/>
</dbReference>
<sequence>MSLYRQLWIAIAVLMLVIFSITFIINGVSSSRYLEEQLLIKNNDDVAAVALSLSQQNLDPVSLEIQLSTLLDHGSYTWVEFRQADGKVSFNRTQTFSTSNAPAWLKTLFPIESAPASADVSSGWTQLGTLSLRSDSAFAYDELWSSAKRSLLALIIATALAGGLGSLLLRAILAPLGRVVDQAEALGERRFIKTTEPKTLEFARVTRAMNTLTERIEAMLTKEANRLTERRVSEEFDSLAGIYTRRAFLSRLDAYINAEDSTAEGSIAVIRLTGFTAVNERFGRDITDRFIRALGEALQAQEQQSPTTLCGRLSGGDFALLRPEDNNALQLLSELRESITAIIERFELSEEITVVSACANYAAADAGDALLAELEGSLQDENLHSTQPRESTVHKYGGESAEQQGADFWNSLLRDALSSQRFELQFFPVNDANNQRLQSVGMLRLDQDETRFTAGQIMPWVNRLNLNQQVDRAVIDLALKSARRVEGMLCINLSNGALTDDSFKDWLDAAFAADPDNARRLCIDFTESATYAHATAFKAIQQVLKTYGASIGIKHMGHQLKKMGSLADLGADYLKVDQLFVRGIHSNEGDRTVLKAYAAIAQSLGAECIAEGVQNSQESVTAFACGATAVTGPGVAKD</sequence>
<feature type="domain" description="EAL" evidence="2">
    <location>
        <begin position="406"/>
        <end position="638"/>
    </location>
</feature>
<dbReference type="InterPro" id="IPR050706">
    <property type="entry name" value="Cyclic-di-GMP_PDE-like"/>
</dbReference>
<dbReference type="InterPro" id="IPR003660">
    <property type="entry name" value="HAMP_dom"/>
</dbReference>
<dbReference type="RefSeq" id="WP_407349655.1">
    <property type="nucleotide sequence ID" value="NZ_CP136864.1"/>
</dbReference>
<dbReference type="InterPro" id="IPR000160">
    <property type="entry name" value="GGDEF_dom"/>
</dbReference>
<proteinExistence type="predicted"/>
<evidence type="ECO:0000259" key="3">
    <source>
        <dbReference type="PROSITE" id="PS50885"/>
    </source>
</evidence>
<dbReference type="SUPFAM" id="SSF55073">
    <property type="entry name" value="Nucleotide cyclase"/>
    <property type="match status" value="1"/>
</dbReference>
<dbReference type="PROSITE" id="PS50883">
    <property type="entry name" value="EAL"/>
    <property type="match status" value="1"/>
</dbReference>
<dbReference type="SMART" id="SM00267">
    <property type="entry name" value="GGDEF"/>
    <property type="match status" value="1"/>
</dbReference>
<keyword evidence="1" id="KW-0812">Transmembrane</keyword>
<dbReference type="InterPro" id="IPR029787">
    <property type="entry name" value="Nucleotide_cyclase"/>
</dbReference>
<dbReference type="Pfam" id="PF16448">
    <property type="entry name" value="LapD_MoxY_N"/>
    <property type="match status" value="1"/>
</dbReference>
<name>A0ABZ0I689_9GAMM</name>
<dbReference type="PROSITE" id="PS50885">
    <property type="entry name" value="HAMP"/>
    <property type="match status" value="1"/>
</dbReference>
<reference evidence="5 6" key="1">
    <citation type="submission" date="2023-10" db="EMBL/GenBank/DDBJ databases">
        <title>Two novel species belonging to the OM43/NOR5 clade.</title>
        <authorList>
            <person name="Park M."/>
        </authorList>
    </citation>
    <scope>NUCLEOTIDE SEQUENCE [LARGE SCALE GENOMIC DNA]</scope>
    <source>
        <strain evidence="5 6">IMCC43200</strain>
    </source>
</reference>
<feature type="domain" description="GGDEF" evidence="4">
    <location>
        <begin position="263"/>
        <end position="395"/>
    </location>
</feature>
<evidence type="ECO:0000313" key="6">
    <source>
        <dbReference type="Proteomes" id="UP001626537"/>
    </source>
</evidence>
<keyword evidence="1" id="KW-1133">Transmembrane helix</keyword>
<dbReference type="Gene3D" id="6.20.270.20">
    <property type="entry name" value="LapD/MoxY periplasmic domain"/>
    <property type="match status" value="1"/>
</dbReference>
<dbReference type="Gene3D" id="3.20.20.450">
    <property type="entry name" value="EAL domain"/>
    <property type="match status" value="1"/>
</dbReference>
<dbReference type="Gene3D" id="3.30.110.200">
    <property type="match status" value="1"/>
</dbReference>
<evidence type="ECO:0000259" key="2">
    <source>
        <dbReference type="PROSITE" id="PS50883"/>
    </source>
</evidence>
<dbReference type="InterPro" id="IPR032244">
    <property type="entry name" value="LapD_MoxY_N"/>
</dbReference>
<gene>
    <name evidence="5" type="ORF">R0135_07590</name>
</gene>
<dbReference type="Pfam" id="PF00563">
    <property type="entry name" value="EAL"/>
    <property type="match status" value="1"/>
</dbReference>
<dbReference type="Pfam" id="PF00990">
    <property type="entry name" value="GGDEF"/>
    <property type="match status" value="1"/>
</dbReference>
<protein>
    <submittedName>
        <fullName evidence="5">EAL domain-containing protein</fullName>
    </submittedName>
</protein>
<dbReference type="SMART" id="SM00304">
    <property type="entry name" value="HAMP"/>
    <property type="match status" value="1"/>
</dbReference>
<evidence type="ECO:0000313" key="5">
    <source>
        <dbReference type="EMBL" id="WOJ95022.1"/>
    </source>
</evidence>
<dbReference type="InterPro" id="IPR035919">
    <property type="entry name" value="EAL_sf"/>
</dbReference>